<keyword evidence="3" id="KW-0539">Nucleus</keyword>
<feature type="region of interest" description="Disordered" evidence="5">
    <location>
        <begin position="1"/>
        <end position="78"/>
    </location>
</feature>
<sequence length="396" mass="43074">MSESAVNAEVASSAGDTGPVSNSPVDAATEETNVVAKTEDGNNDASPGTLLKTTAQLNKKAPSSNRKFDPSTLPVTDDPDKIRAQVEFYFGDSNLPTDKHMWNLTGGPENKAVPLKEICAFKRMRRFQPYSAVVSALRDSKTLEISGPEGEEVVKRKKAYVPASDNAQARMAASVYVKGFGDEEPTTQFDIEAFFAPYGPVNAVRLRRTNENLFKGSVFVEFQTEELAKKFLALDPPPTWKGHELKIMSKKAYVEEKTKLIQEGKIEASNSKPKRFFEGKEIGGRGGHRSRGRDSKHSDTRDSGDWKKRKDDRFNRRGRGGHRRGRGGNRDRGGDRREAGGEGDGDSAKAAADSTATNEAAPEAANGKRVREDEGDGQPPAKKVDTKAEGEAPASA</sequence>
<dbReference type="Pfam" id="PF00076">
    <property type="entry name" value="RRM_1"/>
    <property type="match status" value="1"/>
</dbReference>
<dbReference type="InterPro" id="IPR036388">
    <property type="entry name" value="WH-like_DNA-bd_sf"/>
</dbReference>
<feature type="domain" description="RRM" evidence="6">
    <location>
        <begin position="173"/>
        <end position="259"/>
    </location>
</feature>
<evidence type="ECO:0000256" key="1">
    <source>
        <dbReference type="ARBA" id="ARBA00004123"/>
    </source>
</evidence>
<evidence type="ECO:0000313" key="8">
    <source>
        <dbReference type="EMBL" id="KAL1883779.1"/>
    </source>
</evidence>
<evidence type="ECO:0000259" key="6">
    <source>
        <dbReference type="PROSITE" id="PS50102"/>
    </source>
</evidence>
<dbReference type="CDD" id="cd12291">
    <property type="entry name" value="RRM1_La"/>
    <property type="match status" value="1"/>
</dbReference>
<reference evidence="8 9" key="1">
    <citation type="journal article" date="2024" name="Commun. Biol.">
        <title>Comparative genomic analysis of thermophilic fungi reveals convergent evolutionary adaptations and gene losses.</title>
        <authorList>
            <person name="Steindorff A.S."/>
            <person name="Aguilar-Pontes M.V."/>
            <person name="Robinson A.J."/>
            <person name="Andreopoulos B."/>
            <person name="LaButti K."/>
            <person name="Kuo A."/>
            <person name="Mondo S."/>
            <person name="Riley R."/>
            <person name="Otillar R."/>
            <person name="Haridas S."/>
            <person name="Lipzen A."/>
            <person name="Grimwood J."/>
            <person name="Schmutz J."/>
            <person name="Clum A."/>
            <person name="Reid I.D."/>
            <person name="Moisan M.C."/>
            <person name="Butler G."/>
            <person name="Nguyen T.T.M."/>
            <person name="Dewar K."/>
            <person name="Conant G."/>
            <person name="Drula E."/>
            <person name="Henrissat B."/>
            <person name="Hansel C."/>
            <person name="Singer S."/>
            <person name="Hutchinson M.I."/>
            <person name="de Vries R.P."/>
            <person name="Natvig D.O."/>
            <person name="Powell A.J."/>
            <person name="Tsang A."/>
            <person name="Grigoriev I.V."/>
        </authorList>
    </citation>
    <scope>NUCLEOTIDE SEQUENCE [LARGE SCALE GENOMIC DNA]</scope>
    <source>
        <strain evidence="8 9">ATCC 24622</strain>
    </source>
</reference>
<dbReference type="InterPro" id="IPR006630">
    <property type="entry name" value="La_HTH"/>
</dbReference>
<dbReference type="PROSITE" id="PS50961">
    <property type="entry name" value="HTH_LA"/>
    <property type="match status" value="1"/>
</dbReference>
<evidence type="ECO:0000256" key="3">
    <source>
        <dbReference type="ARBA" id="ARBA00023242"/>
    </source>
</evidence>
<dbReference type="PANTHER" id="PTHR22792">
    <property type="entry name" value="LUPUS LA PROTEIN-RELATED"/>
    <property type="match status" value="1"/>
</dbReference>
<evidence type="ECO:0000256" key="4">
    <source>
        <dbReference type="PROSITE-ProRule" id="PRU00332"/>
    </source>
</evidence>
<feature type="compositionally biased region" description="Low complexity" evidence="5">
    <location>
        <begin position="1"/>
        <end position="14"/>
    </location>
</feature>
<dbReference type="PANTHER" id="PTHR22792:SF140">
    <property type="entry name" value="ACHILLES, ISOFORM A"/>
    <property type="match status" value="1"/>
</dbReference>
<accession>A0ABR3Y683</accession>
<proteinExistence type="predicted"/>
<keyword evidence="2 4" id="KW-0694">RNA-binding</keyword>
<dbReference type="Proteomes" id="UP001586593">
    <property type="component" value="Unassembled WGS sequence"/>
</dbReference>
<evidence type="ECO:0000256" key="5">
    <source>
        <dbReference type="SAM" id="MobiDB-lite"/>
    </source>
</evidence>
<dbReference type="SMART" id="SM00360">
    <property type="entry name" value="RRM"/>
    <property type="match status" value="1"/>
</dbReference>
<feature type="region of interest" description="Disordered" evidence="5">
    <location>
        <begin position="262"/>
        <end position="396"/>
    </location>
</feature>
<feature type="domain" description="HTH La-type RNA-binding" evidence="7">
    <location>
        <begin position="72"/>
        <end position="162"/>
    </location>
</feature>
<dbReference type="Gene3D" id="3.30.70.330">
    <property type="match status" value="1"/>
</dbReference>
<feature type="compositionally biased region" description="Low complexity" evidence="5">
    <location>
        <begin position="348"/>
        <end position="365"/>
    </location>
</feature>
<keyword evidence="9" id="KW-1185">Reference proteome</keyword>
<comment type="subcellular location">
    <subcellularLocation>
        <location evidence="1">Nucleus</location>
    </subcellularLocation>
</comment>
<dbReference type="Pfam" id="PF05383">
    <property type="entry name" value="La"/>
    <property type="match status" value="1"/>
</dbReference>
<dbReference type="SUPFAM" id="SSF46785">
    <property type="entry name" value="Winged helix' DNA-binding domain"/>
    <property type="match status" value="1"/>
</dbReference>
<feature type="compositionally biased region" description="Polar residues" evidence="5">
    <location>
        <begin position="43"/>
        <end position="65"/>
    </location>
</feature>
<dbReference type="SUPFAM" id="SSF54928">
    <property type="entry name" value="RNA-binding domain, RBD"/>
    <property type="match status" value="1"/>
</dbReference>
<evidence type="ECO:0000313" key="9">
    <source>
        <dbReference type="Proteomes" id="UP001586593"/>
    </source>
</evidence>
<name>A0ABR3Y683_9PEZI</name>
<protein>
    <submittedName>
        <fullName evidence="8">Uncharacterized protein</fullName>
    </submittedName>
</protein>
<dbReference type="PROSITE" id="PS50102">
    <property type="entry name" value="RRM"/>
    <property type="match status" value="1"/>
</dbReference>
<evidence type="ECO:0000256" key="2">
    <source>
        <dbReference type="ARBA" id="ARBA00022884"/>
    </source>
</evidence>
<comment type="caution">
    <text evidence="8">The sequence shown here is derived from an EMBL/GenBank/DDBJ whole genome shotgun (WGS) entry which is preliminary data.</text>
</comment>
<dbReference type="InterPro" id="IPR012677">
    <property type="entry name" value="Nucleotide-bd_a/b_plait_sf"/>
</dbReference>
<dbReference type="InterPro" id="IPR002344">
    <property type="entry name" value="Lupus_La"/>
</dbReference>
<dbReference type="InterPro" id="IPR036390">
    <property type="entry name" value="WH_DNA-bd_sf"/>
</dbReference>
<dbReference type="CDD" id="cd08029">
    <property type="entry name" value="LA_like_fungal"/>
    <property type="match status" value="1"/>
</dbReference>
<feature type="compositionally biased region" description="Basic residues" evidence="5">
    <location>
        <begin position="316"/>
        <end position="327"/>
    </location>
</feature>
<gene>
    <name evidence="8" type="ORF">VTK73DRAFT_8315</name>
</gene>
<feature type="compositionally biased region" description="Basic and acidic residues" evidence="5">
    <location>
        <begin position="328"/>
        <end position="340"/>
    </location>
</feature>
<dbReference type="Gene3D" id="1.10.10.10">
    <property type="entry name" value="Winged helix-like DNA-binding domain superfamily/Winged helix DNA-binding domain"/>
    <property type="match status" value="1"/>
</dbReference>
<dbReference type="InterPro" id="IPR000504">
    <property type="entry name" value="RRM_dom"/>
</dbReference>
<dbReference type="InterPro" id="IPR035979">
    <property type="entry name" value="RBD_domain_sf"/>
</dbReference>
<dbReference type="InterPro" id="IPR045180">
    <property type="entry name" value="La_dom_prot"/>
</dbReference>
<evidence type="ECO:0000259" key="7">
    <source>
        <dbReference type="PROSITE" id="PS50961"/>
    </source>
</evidence>
<dbReference type="SMART" id="SM00715">
    <property type="entry name" value="LA"/>
    <property type="match status" value="1"/>
</dbReference>
<dbReference type="EMBL" id="JAZHXJ010000006">
    <property type="protein sequence ID" value="KAL1883779.1"/>
    <property type="molecule type" value="Genomic_DNA"/>
</dbReference>
<dbReference type="PRINTS" id="PR00302">
    <property type="entry name" value="LUPUSLA"/>
</dbReference>
<organism evidence="8 9">
    <name type="scientific">Phialemonium thermophilum</name>
    <dbReference type="NCBI Taxonomy" id="223376"/>
    <lineage>
        <taxon>Eukaryota</taxon>
        <taxon>Fungi</taxon>
        <taxon>Dikarya</taxon>
        <taxon>Ascomycota</taxon>
        <taxon>Pezizomycotina</taxon>
        <taxon>Sordariomycetes</taxon>
        <taxon>Sordariomycetidae</taxon>
        <taxon>Cephalothecales</taxon>
        <taxon>Cephalothecaceae</taxon>
        <taxon>Phialemonium</taxon>
    </lineage>
</organism>
<feature type="compositionally biased region" description="Basic and acidic residues" evidence="5">
    <location>
        <begin position="292"/>
        <end position="315"/>
    </location>
</feature>